<dbReference type="AlphaFoldDB" id="A0AAP0CIN0"/>
<keyword evidence="4" id="KW-0540">Nuclease</keyword>
<dbReference type="GO" id="GO:0046872">
    <property type="term" value="F:metal ion binding"/>
    <property type="evidence" value="ECO:0007669"/>
    <property type="project" value="UniProtKB-KW"/>
</dbReference>
<organism evidence="9 10">
    <name type="scientific">Deinandra increscens subsp. villosa</name>
    <dbReference type="NCBI Taxonomy" id="3103831"/>
    <lineage>
        <taxon>Eukaryota</taxon>
        <taxon>Viridiplantae</taxon>
        <taxon>Streptophyta</taxon>
        <taxon>Embryophyta</taxon>
        <taxon>Tracheophyta</taxon>
        <taxon>Spermatophyta</taxon>
        <taxon>Magnoliopsida</taxon>
        <taxon>eudicotyledons</taxon>
        <taxon>Gunneridae</taxon>
        <taxon>Pentapetalae</taxon>
        <taxon>asterids</taxon>
        <taxon>campanulids</taxon>
        <taxon>Asterales</taxon>
        <taxon>Asteraceae</taxon>
        <taxon>Asteroideae</taxon>
        <taxon>Heliantheae alliance</taxon>
        <taxon>Madieae</taxon>
        <taxon>Madiinae</taxon>
        <taxon>Deinandra</taxon>
    </lineage>
</organism>
<evidence type="ECO:0000256" key="3">
    <source>
        <dbReference type="ARBA" id="ARBA00006958"/>
    </source>
</evidence>
<accession>A0AAP0CIN0</accession>
<dbReference type="EMBL" id="JBCNJP010000025">
    <property type="protein sequence ID" value="KAK9054053.1"/>
    <property type="molecule type" value="Genomic_DNA"/>
</dbReference>
<dbReference type="Proteomes" id="UP001408789">
    <property type="component" value="Unassembled WGS sequence"/>
</dbReference>
<name>A0AAP0CIN0_9ASTR</name>
<feature type="domain" description="DDE Tnp4" evidence="8">
    <location>
        <begin position="2"/>
        <end position="126"/>
    </location>
</feature>
<comment type="cofactor">
    <cofactor evidence="1">
        <name>a divalent metal cation</name>
        <dbReference type="ChEBI" id="CHEBI:60240"/>
    </cofactor>
</comment>
<evidence type="ECO:0000313" key="10">
    <source>
        <dbReference type="Proteomes" id="UP001408789"/>
    </source>
</evidence>
<evidence type="ECO:0000259" key="8">
    <source>
        <dbReference type="Pfam" id="PF13359"/>
    </source>
</evidence>
<keyword evidence="5" id="KW-0479">Metal-binding</keyword>
<evidence type="ECO:0000256" key="7">
    <source>
        <dbReference type="ARBA" id="ARBA00023242"/>
    </source>
</evidence>
<sequence>MVFTFLVAGWEGIAHDSRILSESFSNANAQFPLPPPDKYYLCDAAYANTRGFMAPYRNVRYWLGDFRRNRALTDKEKFNHGHAKLRNVIERAYGVLKARFPILKRMAPFSLLTQRNVTIACFALHNFIRKEGLSDELFDEYDQPNVRLQDGDEHVQDQGVEQEPRHGSSEDRDFMSQLRDKIAQELMQNNVL</sequence>
<evidence type="ECO:0000313" key="9">
    <source>
        <dbReference type="EMBL" id="KAK9054053.1"/>
    </source>
</evidence>
<reference evidence="9 10" key="1">
    <citation type="submission" date="2024-04" db="EMBL/GenBank/DDBJ databases">
        <title>The reference genome of an endangered Asteraceae, Deinandra increscens subsp. villosa, native to the Central Coast of California.</title>
        <authorList>
            <person name="Guilliams M."/>
            <person name="Hasenstab-Lehman K."/>
            <person name="Meyer R."/>
            <person name="Mcevoy S."/>
        </authorList>
    </citation>
    <scope>NUCLEOTIDE SEQUENCE [LARGE SCALE GENOMIC DNA]</scope>
    <source>
        <tissue evidence="9">Leaf</tissue>
    </source>
</reference>
<evidence type="ECO:0000256" key="2">
    <source>
        <dbReference type="ARBA" id="ARBA00004123"/>
    </source>
</evidence>
<evidence type="ECO:0000256" key="5">
    <source>
        <dbReference type="ARBA" id="ARBA00022723"/>
    </source>
</evidence>
<comment type="subcellular location">
    <subcellularLocation>
        <location evidence="2">Nucleus</location>
    </subcellularLocation>
</comment>
<dbReference type="GO" id="GO:0016787">
    <property type="term" value="F:hydrolase activity"/>
    <property type="evidence" value="ECO:0007669"/>
    <property type="project" value="UniProtKB-KW"/>
</dbReference>
<comment type="caution">
    <text evidence="9">The sequence shown here is derived from an EMBL/GenBank/DDBJ whole genome shotgun (WGS) entry which is preliminary data.</text>
</comment>
<proteinExistence type="inferred from homology"/>
<evidence type="ECO:0000256" key="4">
    <source>
        <dbReference type="ARBA" id="ARBA00022722"/>
    </source>
</evidence>
<evidence type="ECO:0000256" key="6">
    <source>
        <dbReference type="ARBA" id="ARBA00022801"/>
    </source>
</evidence>
<dbReference type="GO" id="GO:0004518">
    <property type="term" value="F:nuclease activity"/>
    <property type="evidence" value="ECO:0007669"/>
    <property type="project" value="UniProtKB-KW"/>
</dbReference>
<protein>
    <recommendedName>
        <fullName evidence="8">DDE Tnp4 domain-containing protein</fullName>
    </recommendedName>
</protein>
<dbReference type="GO" id="GO:0005634">
    <property type="term" value="C:nucleus"/>
    <property type="evidence" value="ECO:0007669"/>
    <property type="project" value="UniProtKB-SubCell"/>
</dbReference>
<gene>
    <name evidence="9" type="ORF">SSX86_025129</name>
</gene>
<dbReference type="Pfam" id="PF13359">
    <property type="entry name" value="DDE_Tnp_4"/>
    <property type="match status" value="1"/>
</dbReference>
<dbReference type="PANTHER" id="PTHR22930:SF262">
    <property type="entry name" value="MYB_SANT-LIKE DOMAIN, HARBINGER TRANSPOSASE-DERIVED NUCLEASE DOMAIN PROTEIN-RELATED"/>
    <property type="match status" value="1"/>
</dbReference>
<keyword evidence="10" id="KW-1185">Reference proteome</keyword>
<evidence type="ECO:0000256" key="1">
    <source>
        <dbReference type="ARBA" id="ARBA00001968"/>
    </source>
</evidence>
<dbReference type="PANTHER" id="PTHR22930">
    <property type="match status" value="1"/>
</dbReference>
<comment type="similarity">
    <text evidence="3">Belongs to the HARBI1 family.</text>
</comment>
<keyword evidence="6" id="KW-0378">Hydrolase</keyword>
<keyword evidence="7" id="KW-0539">Nucleus</keyword>
<dbReference type="InterPro" id="IPR045249">
    <property type="entry name" value="HARBI1-like"/>
</dbReference>
<dbReference type="InterPro" id="IPR027806">
    <property type="entry name" value="HARBI1_dom"/>
</dbReference>